<evidence type="ECO:0000313" key="3">
    <source>
        <dbReference type="Proteomes" id="UP000635726"/>
    </source>
</evidence>
<evidence type="ECO:0000259" key="1">
    <source>
        <dbReference type="Pfam" id="PF10040"/>
    </source>
</evidence>
<dbReference type="Pfam" id="PF10040">
    <property type="entry name" value="CRISPR_Cas6"/>
    <property type="match status" value="1"/>
</dbReference>
<proteinExistence type="predicted"/>
<dbReference type="InterPro" id="IPR045747">
    <property type="entry name" value="CRISPR-assoc_prot_Cas6_N_sf"/>
</dbReference>
<reference evidence="2" key="1">
    <citation type="journal article" date="2014" name="Int. J. Syst. Evol. Microbiol.">
        <title>Complete genome sequence of Corynebacterium casei LMG S-19264T (=DSM 44701T), isolated from a smear-ripened cheese.</title>
        <authorList>
            <consortium name="US DOE Joint Genome Institute (JGI-PGF)"/>
            <person name="Walter F."/>
            <person name="Albersmeier A."/>
            <person name="Kalinowski J."/>
            <person name="Ruckert C."/>
        </authorList>
    </citation>
    <scope>NUCLEOTIDE SEQUENCE</scope>
    <source>
        <strain evidence="2">JCM 14371</strain>
    </source>
</reference>
<accession>A0A917PI21</accession>
<dbReference type="InterPro" id="IPR019267">
    <property type="entry name" value="CRISPR-assoc_Cas6_C"/>
</dbReference>
<comment type="caution">
    <text evidence="2">The sequence shown here is derived from an EMBL/GenBank/DDBJ whole genome shotgun (WGS) entry which is preliminary data.</text>
</comment>
<dbReference type="CDD" id="cd21141">
    <property type="entry name" value="Cas6_III-like"/>
    <property type="match status" value="1"/>
</dbReference>
<reference evidence="2" key="2">
    <citation type="submission" date="2020-09" db="EMBL/GenBank/DDBJ databases">
        <authorList>
            <person name="Sun Q."/>
            <person name="Ohkuma M."/>
        </authorList>
    </citation>
    <scope>NUCLEOTIDE SEQUENCE</scope>
    <source>
        <strain evidence="2">JCM 14371</strain>
    </source>
</reference>
<dbReference type="RefSeq" id="WP_188963461.1">
    <property type="nucleotide sequence ID" value="NZ_BMOE01000007.1"/>
</dbReference>
<name>A0A917PI21_9DEIO</name>
<organism evidence="2 3">
    <name type="scientific">Deinococcus aquiradiocola</name>
    <dbReference type="NCBI Taxonomy" id="393059"/>
    <lineage>
        <taxon>Bacteria</taxon>
        <taxon>Thermotogati</taxon>
        <taxon>Deinococcota</taxon>
        <taxon>Deinococci</taxon>
        <taxon>Deinococcales</taxon>
        <taxon>Deinococcaceae</taxon>
        <taxon>Deinococcus</taxon>
    </lineage>
</organism>
<dbReference type="Gene3D" id="3.30.70.1900">
    <property type="match status" value="1"/>
</dbReference>
<protein>
    <recommendedName>
        <fullName evidence="1">CRISPR-associated protein Cas6 C-terminal domain-containing protein</fullName>
    </recommendedName>
</protein>
<dbReference type="AlphaFoldDB" id="A0A917PI21"/>
<dbReference type="Proteomes" id="UP000635726">
    <property type="component" value="Unassembled WGS sequence"/>
</dbReference>
<dbReference type="Gene3D" id="3.30.70.1890">
    <property type="match status" value="1"/>
</dbReference>
<dbReference type="EMBL" id="BMOE01000007">
    <property type="protein sequence ID" value="GGJ78816.1"/>
    <property type="molecule type" value="Genomic_DNA"/>
</dbReference>
<evidence type="ECO:0000313" key="2">
    <source>
        <dbReference type="EMBL" id="GGJ78816.1"/>
    </source>
</evidence>
<sequence length="257" mass="27641">MPATLHLTYQLDRPAPRNPMLALHAVLYGLIGNADPALARALHDAQLSPVSQHTGRHDGFGGVLAGDARTVQLRVNCLDDTLLDLLRDATLPGLPLPLPTSASGEARLAGRVVGQSISQFTYDTLLGGTASEAHLTFLTPTALRSGERTLGEPRPTLIYHGLLRRWNAFAPRPFGREVWANLTDDLRLRADTTRPVMLDVPGARRRASLRAFTGRTEVTVARERSGEALAALSRLAPFAGTGAKTMYGLGATLSEVR</sequence>
<feature type="domain" description="CRISPR-associated protein Cas6 C-terminal" evidence="1">
    <location>
        <begin position="135"/>
        <end position="251"/>
    </location>
</feature>
<keyword evidence="3" id="KW-1185">Reference proteome</keyword>
<gene>
    <name evidence="2" type="ORF">GCM10008939_23350</name>
</gene>